<dbReference type="InterPro" id="IPR020843">
    <property type="entry name" value="ER"/>
</dbReference>
<reference evidence="3" key="1">
    <citation type="submission" date="2016-03" db="EMBL/GenBank/DDBJ databases">
        <authorList>
            <person name="Ploux O."/>
        </authorList>
    </citation>
    <scope>NUCLEOTIDE SEQUENCE [LARGE SCALE GENOMIC DNA]</scope>
    <source>
        <strain evidence="3">BS258</strain>
    </source>
</reference>
<dbReference type="InterPro" id="IPR052733">
    <property type="entry name" value="Chloroplast_QOR"/>
</dbReference>
<dbReference type="KEGG" id="bly:A2T55_05095"/>
<evidence type="ECO:0000313" key="2">
    <source>
        <dbReference type="EMBL" id="AMT93234.1"/>
    </source>
</evidence>
<name>A0A142NKC2_BRELN</name>
<proteinExistence type="predicted"/>
<dbReference type="SMART" id="SM00829">
    <property type="entry name" value="PKS_ER"/>
    <property type="match status" value="1"/>
</dbReference>
<dbReference type="GO" id="GO:0016491">
    <property type="term" value="F:oxidoreductase activity"/>
    <property type="evidence" value="ECO:0007669"/>
    <property type="project" value="InterPro"/>
</dbReference>
<dbReference type="Pfam" id="PF08240">
    <property type="entry name" value="ADH_N"/>
    <property type="match status" value="1"/>
</dbReference>
<dbReference type="AlphaFoldDB" id="A0A142NKC2"/>
<organism evidence="2 3">
    <name type="scientific">Brevibacterium linens</name>
    <dbReference type="NCBI Taxonomy" id="1703"/>
    <lineage>
        <taxon>Bacteria</taxon>
        <taxon>Bacillati</taxon>
        <taxon>Actinomycetota</taxon>
        <taxon>Actinomycetes</taxon>
        <taxon>Micrococcales</taxon>
        <taxon>Brevibacteriaceae</taxon>
        <taxon>Brevibacterium</taxon>
    </lineage>
</organism>
<dbReference type="Pfam" id="PF13602">
    <property type="entry name" value="ADH_zinc_N_2"/>
    <property type="match status" value="1"/>
</dbReference>
<protein>
    <submittedName>
        <fullName evidence="2">Alcohol dehydrogenase</fullName>
    </submittedName>
</protein>
<evidence type="ECO:0000259" key="1">
    <source>
        <dbReference type="SMART" id="SM00829"/>
    </source>
</evidence>
<dbReference type="CDD" id="cd05289">
    <property type="entry name" value="MDR_like_2"/>
    <property type="match status" value="1"/>
</dbReference>
<dbReference type="EMBL" id="CP014869">
    <property type="protein sequence ID" value="AMT93234.1"/>
    <property type="molecule type" value="Genomic_DNA"/>
</dbReference>
<gene>
    <name evidence="2" type="ORF">A2T55_05095</name>
</gene>
<dbReference type="Gene3D" id="3.40.50.720">
    <property type="entry name" value="NAD(P)-binding Rossmann-like Domain"/>
    <property type="match status" value="1"/>
</dbReference>
<dbReference type="SUPFAM" id="SSF51735">
    <property type="entry name" value="NAD(P)-binding Rossmann-fold domains"/>
    <property type="match status" value="1"/>
</dbReference>
<dbReference type="Gene3D" id="3.90.180.10">
    <property type="entry name" value="Medium-chain alcohol dehydrogenases, catalytic domain"/>
    <property type="match status" value="1"/>
</dbReference>
<dbReference type="Proteomes" id="UP000075950">
    <property type="component" value="Chromosome"/>
</dbReference>
<dbReference type="RefSeq" id="WP_062861215.1">
    <property type="nucleotide sequence ID" value="NZ_CP014869.1"/>
</dbReference>
<dbReference type="InterPro" id="IPR011032">
    <property type="entry name" value="GroES-like_sf"/>
</dbReference>
<evidence type="ECO:0000313" key="3">
    <source>
        <dbReference type="Proteomes" id="UP000075950"/>
    </source>
</evidence>
<dbReference type="InterPro" id="IPR013154">
    <property type="entry name" value="ADH-like_N"/>
</dbReference>
<dbReference type="PANTHER" id="PTHR44013">
    <property type="entry name" value="ZINC-TYPE ALCOHOL DEHYDROGENASE-LIKE PROTEIN C16A3.02C"/>
    <property type="match status" value="1"/>
</dbReference>
<accession>A0A142NKC2</accession>
<dbReference type="InterPro" id="IPR036291">
    <property type="entry name" value="NAD(P)-bd_dom_sf"/>
</dbReference>
<dbReference type="SUPFAM" id="SSF50129">
    <property type="entry name" value="GroES-like"/>
    <property type="match status" value="1"/>
</dbReference>
<dbReference type="PANTHER" id="PTHR44013:SF1">
    <property type="entry name" value="ZINC-TYPE ALCOHOL DEHYDROGENASE-LIKE PROTEIN C16A3.02C"/>
    <property type="match status" value="1"/>
</dbReference>
<sequence>MRAAVYDAYTENFDDITVRELPDPKLPPASVLIEVRAAGVNPVDWKLVGGHLDPVMPTQFPVTPGWDVAGVVVGLGFDTPEFSIGDEVVAYARKDVLGGGTFAEKVAVPVRAVAPKPKSLSWEQAGGLPLAGGTALRTLESLGDLEGRTVLIHGASGGVGSFAVQIAKAAGARVIGTASETNHEYLRGLGAEPVTYGDGLVERVLDAAGGKVDGVADFVGGVLDDTLAVLTEGGPHASVADPSVAEHSGRYIWVRPDGSETARLGLLVDEGKLTVDVAGTYGLDDVPQAFKDSATGHVRGKLVIVP</sequence>
<feature type="domain" description="Enoyl reductase (ER)" evidence="1">
    <location>
        <begin position="11"/>
        <end position="304"/>
    </location>
</feature>